<dbReference type="Pfam" id="PF00535">
    <property type="entry name" value="Glycos_transf_2"/>
    <property type="match status" value="1"/>
</dbReference>
<comment type="caution">
    <text evidence="2">The sequence shown here is derived from an EMBL/GenBank/DDBJ whole genome shotgun (WGS) entry which is preliminary data.</text>
</comment>
<dbReference type="Gene3D" id="3.90.550.10">
    <property type="entry name" value="Spore Coat Polysaccharide Biosynthesis Protein SpsA, Chain A"/>
    <property type="match status" value="1"/>
</dbReference>
<dbReference type="EMBL" id="SLXV01000043">
    <property type="protein sequence ID" value="TCP64127.1"/>
    <property type="molecule type" value="Genomic_DNA"/>
</dbReference>
<accession>A0A4R2RP57</accession>
<dbReference type="GO" id="GO:0016740">
    <property type="term" value="F:transferase activity"/>
    <property type="evidence" value="ECO:0007669"/>
    <property type="project" value="UniProtKB-KW"/>
</dbReference>
<dbReference type="RefSeq" id="WP_243649538.1">
    <property type="nucleotide sequence ID" value="NZ_SLXV01000043.1"/>
</dbReference>
<dbReference type="SUPFAM" id="SSF48452">
    <property type="entry name" value="TPR-like"/>
    <property type="match status" value="1"/>
</dbReference>
<organism evidence="2 3">
    <name type="scientific">Baia soyae</name>
    <dbReference type="NCBI Taxonomy" id="1544746"/>
    <lineage>
        <taxon>Bacteria</taxon>
        <taxon>Bacillati</taxon>
        <taxon>Bacillota</taxon>
        <taxon>Bacilli</taxon>
        <taxon>Bacillales</taxon>
        <taxon>Thermoactinomycetaceae</taxon>
        <taxon>Baia</taxon>
    </lineage>
</organism>
<name>A0A4R2RP57_9BACL</name>
<gene>
    <name evidence="2" type="ORF">EDD57_14312</name>
</gene>
<sequence>MATISLCMIVKNEEKNLENCLSSVKDVVDEIVIVDTGSTDRTKEIAKRWTNRIYDFEWIDDFSAARNVSFQYATKDYIFWLDADDVMEQKEIEKFKFLKKSLSEEEIDVVYMKYFLPSNKIESHTTRIRMIKRGLSAKWGGIVHEDITVNGEHRYTLSDVVITHTKDLNNTDDRRPSRRNLEIYELNIARGHKLSVADMFNYARECSIHKDYPNAIKYFELIRDHPEVSLQNNMFIYHKLATCYVLNGQPEKELELTLQSLSLDMPYPAFSCRMGEHFIKTGQIEVAIFWYKTAYMQPLSDSYSFSVADATYHTWLPHQQLAICYEALGEMDQADFHNRQAEYYKNRLVNQTKKVNTSLNTMDSRS</sequence>
<proteinExistence type="predicted"/>
<reference evidence="2 3" key="1">
    <citation type="submission" date="2019-03" db="EMBL/GenBank/DDBJ databases">
        <title>Genomic Encyclopedia of Type Strains, Phase IV (KMG-IV): sequencing the most valuable type-strain genomes for metagenomic binning, comparative biology and taxonomic classification.</title>
        <authorList>
            <person name="Goeker M."/>
        </authorList>
    </citation>
    <scope>NUCLEOTIDE SEQUENCE [LARGE SCALE GENOMIC DNA]</scope>
    <source>
        <strain evidence="2 3">DSM 46831</strain>
    </source>
</reference>
<dbReference type="PANTHER" id="PTHR43630:SF2">
    <property type="entry name" value="GLYCOSYLTRANSFERASE"/>
    <property type="match status" value="1"/>
</dbReference>
<protein>
    <submittedName>
        <fullName evidence="2">Glycosyl transferase family 2</fullName>
    </submittedName>
</protein>
<evidence type="ECO:0000313" key="3">
    <source>
        <dbReference type="Proteomes" id="UP000294746"/>
    </source>
</evidence>
<dbReference type="SUPFAM" id="SSF53448">
    <property type="entry name" value="Nucleotide-diphospho-sugar transferases"/>
    <property type="match status" value="1"/>
</dbReference>
<keyword evidence="2" id="KW-0808">Transferase</keyword>
<dbReference type="InterPro" id="IPR011990">
    <property type="entry name" value="TPR-like_helical_dom_sf"/>
</dbReference>
<dbReference type="Gene3D" id="1.25.40.10">
    <property type="entry name" value="Tetratricopeptide repeat domain"/>
    <property type="match status" value="1"/>
</dbReference>
<dbReference type="CDD" id="cd02511">
    <property type="entry name" value="Beta4Glucosyltransferase"/>
    <property type="match status" value="1"/>
</dbReference>
<evidence type="ECO:0000259" key="1">
    <source>
        <dbReference type="Pfam" id="PF00535"/>
    </source>
</evidence>
<dbReference type="Proteomes" id="UP000294746">
    <property type="component" value="Unassembled WGS sequence"/>
</dbReference>
<dbReference type="InterPro" id="IPR001173">
    <property type="entry name" value="Glyco_trans_2-like"/>
</dbReference>
<dbReference type="AlphaFoldDB" id="A0A4R2RP57"/>
<dbReference type="InterPro" id="IPR029044">
    <property type="entry name" value="Nucleotide-diphossugar_trans"/>
</dbReference>
<keyword evidence="3" id="KW-1185">Reference proteome</keyword>
<feature type="domain" description="Glycosyltransferase 2-like" evidence="1">
    <location>
        <begin position="5"/>
        <end position="96"/>
    </location>
</feature>
<evidence type="ECO:0000313" key="2">
    <source>
        <dbReference type="EMBL" id="TCP64127.1"/>
    </source>
</evidence>
<dbReference type="PANTHER" id="PTHR43630">
    <property type="entry name" value="POLY-BETA-1,6-N-ACETYL-D-GLUCOSAMINE SYNTHASE"/>
    <property type="match status" value="1"/>
</dbReference>